<dbReference type="Pfam" id="PF12717">
    <property type="entry name" value="Cnd1"/>
    <property type="match status" value="1"/>
</dbReference>
<dbReference type="GO" id="GO:0005975">
    <property type="term" value="P:carbohydrate metabolic process"/>
    <property type="evidence" value="ECO:0007669"/>
    <property type="project" value="InterPro"/>
</dbReference>
<dbReference type="GO" id="GO:0042393">
    <property type="term" value="F:histone binding"/>
    <property type="evidence" value="ECO:0007669"/>
    <property type="project" value="TreeGrafter"/>
</dbReference>
<comment type="caution">
    <text evidence="11">The sequence shown here is derived from an EMBL/GenBank/DDBJ whole genome shotgun (WGS) entry which is preliminary data.</text>
</comment>
<dbReference type="Pfam" id="PF12922">
    <property type="entry name" value="Cnd1_N"/>
    <property type="match status" value="1"/>
</dbReference>
<dbReference type="FunFam" id="1.25.10.10:FF:000920">
    <property type="entry name" value="Condensin complex subunit 1"/>
    <property type="match status" value="1"/>
</dbReference>
<dbReference type="InterPro" id="IPR008928">
    <property type="entry name" value="6-hairpin_glycosidase_sf"/>
</dbReference>
<feature type="compositionally biased region" description="Low complexity" evidence="7">
    <location>
        <begin position="93"/>
        <end position="102"/>
    </location>
</feature>
<evidence type="ECO:0000259" key="9">
    <source>
        <dbReference type="Pfam" id="PF12922"/>
    </source>
</evidence>
<dbReference type="InterPro" id="IPR032682">
    <property type="entry name" value="Cnd1_C"/>
</dbReference>
<evidence type="ECO:0000256" key="2">
    <source>
        <dbReference type="ARBA" id="ARBA00022618"/>
    </source>
</evidence>
<dbReference type="PANTHER" id="PTHR14222:SF2">
    <property type="entry name" value="CONDENSIN COMPLEX SUBUNIT 1"/>
    <property type="match status" value="1"/>
</dbReference>
<organism evidence="11 12">
    <name type="scientific">Colletotrichum asianum</name>
    <dbReference type="NCBI Taxonomy" id="702518"/>
    <lineage>
        <taxon>Eukaryota</taxon>
        <taxon>Fungi</taxon>
        <taxon>Dikarya</taxon>
        <taxon>Ascomycota</taxon>
        <taxon>Pezizomycotina</taxon>
        <taxon>Sordariomycetes</taxon>
        <taxon>Hypocreomycetidae</taxon>
        <taxon>Glomerellales</taxon>
        <taxon>Glomerellaceae</taxon>
        <taxon>Colletotrichum</taxon>
        <taxon>Colletotrichum gloeosporioides species complex</taxon>
    </lineage>
</organism>
<dbReference type="OrthoDB" id="436262at2759"/>
<feature type="region of interest" description="Disordered" evidence="7">
    <location>
        <begin position="87"/>
        <end position="110"/>
    </location>
</feature>
<keyword evidence="3" id="KW-0498">Mitosis</keyword>
<reference evidence="11 12" key="1">
    <citation type="submission" date="2019-12" db="EMBL/GenBank/DDBJ databases">
        <title>A genome sequence resource for the geographically widespread anthracnose pathogen Colletotrichum asianum.</title>
        <authorList>
            <person name="Meng Y."/>
        </authorList>
    </citation>
    <scope>NUCLEOTIDE SEQUENCE [LARGE SCALE GENOMIC DNA]</scope>
    <source>
        <strain evidence="11 12">ICMP 18580</strain>
    </source>
</reference>
<dbReference type="InterPro" id="IPR016024">
    <property type="entry name" value="ARM-type_fold"/>
</dbReference>
<dbReference type="GO" id="GO:0003824">
    <property type="term" value="F:catalytic activity"/>
    <property type="evidence" value="ECO:0007669"/>
    <property type="project" value="UniProtKB-ARBA"/>
</dbReference>
<feature type="domain" description="Alpha-L-rhamnosidase C-terminal" evidence="10">
    <location>
        <begin position="1973"/>
        <end position="2037"/>
    </location>
</feature>
<dbReference type="Proteomes" id="UP000434172">
    <property type="component" value="Unassembled WGS sequence"/>
</dbReference>
<evidence type="ECO:0000256" key="4">
    <source>
        <dbReference type="ARBA" id="ARBA00023067"/>
    </source>
</evidence>
<dbReference type="GO" id="GO:0051301">
    <property type="term" value="P:cell division"/>
    <property type="evidence" value="ECO:0007669"/>
    <property type="project" value="UniProtKB-KW"/>
</dbReference>
<evidence type="ECO:0000259" key="10">
    <source>
        <dbReference type="Pfam" id="PF17390"/>
    </source>
</evidence>
<dbReference type="InterPro" id="IPR026971">
    <property type="entry name" value="CND1/NCAPD3"/>
</dbReference>
<feature type="compositionally biased region" description="Basic and acidic residues" evidence="7">
    <location>
        <begin position="862"/>
        <end position="874"/>
    </location>
</feature>
<protein>
    <submittedName>
        <fullName evidence="11">Condensin complex component cnd1</fullName>
    </submittedName>
</protein>
<dbReference type="Gene3D" id="2.60.420.10">
    <property type="entry name" value="Maltose phosphorylase, domain 3"/>
    <property type="match status" value="1"/>
</dbReference>
<evidence type="ECO:0000313" key="11">
    <source>
        <dbReference type="EMBL" id="KAF0316761.1"/>
    </source>
</evidence>
<keyword evidence="12" id="KW-1185">Reference proteome</keyword>
<feature type="region of interest" description="Disordered" evidence="7">
    <location>
        <begin position="186"/>
        <end position="209"/>
    </location>
</feature>
<feature type="domain" description="Condensin complex subunit 1 C-terminal" evidence="8">
    <location>
        <begin position="1056"/>
        <end position="1215"/>
    </location>
</feature>
<evidence type="ECO:0000256" key="5">
    <source>
        <dbReference type="ARBA" id="ARBA00023242"/>
    </source>
</evidence>
<dbReference type="GO" id="GO:0000796">
    <property type="term" value="C:condensin complex"/>
    <property type="evidence" value="ECO:0007669"/>
    <property type="project" value="TreeGrafter"/>
</dbReference>
<dbReference type="GO" id="GO:0005634">
    <property type="term" value="C:nucleus"/>
    <property type="evidence" value="ECO:0007669"/>
    <property type="project" value="UniProtKB-SubCell"/>
</dbReference>
<name>A0A8H3W072_9PEZI</name>
<dbReference type="SUPFAM" id="SSF48371">
    <property type="entry name" value="ARM repeat"/>
    <property type="match status" value="1"/>
</dbReference>
<dbReference type="InterPro" id="IPR012341">
    <property type="entry name" value="6hp_glycosidase-like_sf"/>
</dbReference>
<dbReference type="EMBL" id="WOWK01000149">
    <property type="protein sequence ID" value="KAF0316761.1"/>
    <property type="molecule type" value="Genomic_DNA"/>
</dbReference>
<dbReference type="FunFam" id="1.25.10.10:FF:000272">
    <property type="entry name" value="Condensin complex subunit 1"/>
    <property type="match status" value="1"/>
</dbReference>
<feature type="compositionally biased region" description="Basic and acidic residues" evidence="7">
    <location>
        <begin position="941"/>
        <end position="951"/>
    </location>
</feature>
<keyword evidence="5" id="KW-0539">Nucleus</keyword>
<dbReference type="GO" id="GO:0007076">
    <property type="term" value="P:mitotic chromosome condensation"/>
    <property type="evidence" value="ECO:0007669"/>
    <property type="project" value="InterPro"/>
</dbReference>
<dbReference type="Gene3D" id="1.50.10.10">
    <property type="match status" value="1"/>
</dbReference>
<evidence type="ECO:0000256" key="3">
    <source>
        <dbReference type="ARBA" id="ARBA00022776"/>
    </source>
</evidence>
<dbReference type="InterPro" id="IPR035398">
    <property type="entry name" value="Bac_rhamnosid_C"/>
</dbReference>
<keyword evidence="2" id="KW-0132">Cell division</keyword>
<dbReference type="Pfam" id="PF17390">
    <property type="entry name" value="Bac_rhamnosid_C"/>
    <property type="match status" value="1"/>
</dbReference>
<evidence type="ECO:0000256" key="7">
    <source>
        <dbReference type="SAM" id="MobiDB-lite"/>
    </source>
</evidence>
<keyword evidence="6" id="KW-0131">Cell cycle</keyword>
<dbReference type="GO" id="GO:0010032">
    <property type="term" value="P:meiotic chromosome condensation"/>
    <property type="evidence" value="ECO:0007669"/>
    <property type="project" value="TreeGrafter"/>
</dbReference>
<evidence type="ECO:0000259" key="8">
    <source>
        <dbReference type="Pfam" id="PF12717"/>
    </source>
</evidence>
<accession>A0A8H3W072</accession>
<sequence length="2076" mass="227151">MDSVAFDINDALKHYMSDPASIPTPEADGSLFDCENDPEGLTNAVVNPVLNPIVDAVAENPEAITRSAHLDSLQFLLKCAPISPCPSDPSPSIPLSSSSRLSAKQRRDSERLNPSRYTAFLPTHALSKIFDLIMSGLAAEADAINHDLESPDEQETLAHHKQLLEIYGFLLQWTIAAVETKAAEKSTTAPVARGRGKPKKNAPKGQDGVWDSASQLQSALDIMSKVLKLKLSKIFLTTSERDTFVGLLTRPVYMVLESEQRVKAISIRMHAFKVLCIAVKHHGHAYAAQISIVQNLTYFEHLSEPMAEFLHILAETYDYPQLADEILRELSNKEFNSNDTKGPKSVSQFIVKLSELAPRIVIKQMTMLAKQLDSESYTLRCSLIEVCGNMVAHLVKQDERGENHKSQLDAFFDVLEERFLDINPYCRCRAIQVYVKLCDLEQKFPKRRQRAAELACRSLEDKSSHVRRNAIKLLGTLIKTHPFTALHGALLVRKDWQARLDKVEEELNALKPPEGAGLGDNTAVDNTLLDDATQVEQSPQKPMTDEQKFEAVKKAREEAATSEAIEKLTLTKRYYSEALKFIDVLHDATGTVCQLLGSRNKSEVIEAMDYFEIGDAYKIEQNKVGIRRMLRLIWTKGNSDEGKGVQSHLIDVYKRIFFEAPGNFTANDAANYIARNMISLTSETTPAELTSLEQLLATMMKGGLIPELVIAKLWQVYGVRKREISKKQRRGAIIVLGMLATANPEIVVGEMETMLRTGLGAHGRADLQLAKYTCIALRRINPTGRQAKESTVKFSRLPNEHAVLARLAAITEVPSDSKEWYGVAEQAINAIYAISKHPDILCSEIIRHKTKRVFAAPSSRPVSRDERPSSRDEMASQSSRSESKEPDVDDDASDGNETVVPPPKKRDNAIALSQLLFIVGHVAIKQIVHLELCELDFKRRKQDQEKEKTAEKAAQAAGKKDEPDDLDLIGGTTEDDFTEAMAHIRERELLYGPASLLAQFGPLVSEICANNTTYADKGLQAAATLCLAKLMCVSSEYCEANLPLLITIMERSTDATVRSNAVIALGDMAVCFNHLIDENTDFLYRRLADKDQSVKRTCLMTLTFLILAGQVKVKGQLGEMAKCLEDEDRRIADLARMFFTELSTKDNAVYNHFVDMFSLLSAEKGLEEESFRRIIRFLLGFVEKDKHAKQLADKLAARLQRCETERQWNDVAFALGLLQHKNEEITKTVSEGFKVVQLAATMLFSTPSKVLLAAAAISLPDTIGARSISPNLKLLANSVLGTPQNDAIIYASNGTTTLSSNGTAASVVVLDFGRNVEGIPTFEVVSASGDTSVFEISYGETEAAFSVYMSDGPLPLAAAMDTYRVSRYNITGPSIVSNRLIQGTFRYQKLNLSTSGALTLRNIGVKPTTSTTVLTQLPGSFECSDEDLTRIWIVGARTVQLTEIPKNSIPDFLNIMEEGAYAESAAPQALGSAVAAQLLNYRLDFRVKPVKGGFGFSVLTDTLNSAIYISFDLDKRSITAHTGSTALDTQNAAADIPANLTLALGSWHSVHATVDITDVSVSVDNIDVLKLSQSARFFGSFGFGASLGHAAYFQNITATTPTGEVIYTHPLTDRSFLADFFMGANPADTIVDGSRRDRIAYSGDLDIAVGAAFPSTFGTSFIDGSLDLIGSYQVTPGFFTPTAKIQQAPLSAPLDVNVTGLIGYLFNFLTAIAQNYEMRGNLTFAQTWAPKVVKMLDWADSQTLPNGLFNLAEESFGGDWNYYDPPQSGVVTKFNVVYAYSLQQCLRLLEDAGVDVAVYQTRLDRLRAAINENLWNEELGVYIMSDKFTTGFSQDANALAILAGVPGAPTNGSPAPLRSASSILSAMASGLAAPAGALAFSNSIVAAGWAEKVSPYAAAYHLRAALESGDASSAMMLLKKTWAPMADPTNANYTGSFWETLNADGTPGLGLVTSLCHGWAAGPTAELSKHVLGVQPTVPGFAEWKVEPQTMGLEWAKGRFPTVVGEIVVDWRFEGGLLRMKVESPSGGNKGTIYLPRPLPTPIEKTVIRINGVVANGSAFEITGGDAFVLTQDLLQ</sequence>
<gene>
    <name evidence="11" type="ORF">GQ607_016027</name>
</gene>
<evidence type="ECO:0000313" key="12">
    <source>
        <dbReference type="Proteomes" id="UP000434172"/>
    </source>
</evidence>
<evidence type="ECO:0000256" key="1">
    <source>
        <dbReference type="ARBA" id="ARBA00004123"/>
    </source>
</evidence>
<evidence type="ECO:0000256" key="6">
    <source>
        <dbReference type="ARBA" id="ARBA00023306"/>
    </source>
</evidence>
<feature type="domain" description="Condensin complex subunit 1 N-terminal" evidence="9">
    <location>
        <begin position="124"/>
        <end position="288"/>
    </location>
</feature>
<feature type="region of interest" description="Disordered" evidence="7">
    <location>
        <begin position="941"/>
        <end position="968"/>
    </location>
</feature>
<comment type="subcellular location">
    <subcellularLocation>
        <location evidence="1">Nucleus</location>
    </subcellularLocation>
</comment>
<dbReference type="Gene3D" id="1.25.10.10">
    <property type="entry name" value="Leucine-rich Repeat Variant"/>
    <property type="match status" value="2"/>
</dbReference>
<feature type="region of interest" description="Disordered" evidence="7">
    <location>
        <begin position="856"/>
        <end position="905"/>
    </location>
</feature>
<dbReference type="InterPro" id="IPR011989">
    <property type="entry name" value="ARM-like"/>
</dbReference>
<proteinExistence type="predicted"/>
<keyword evidence="4" id="KW-0226">DNA condensation</keyword>
<dbReference type="InterPro" id="IPR024324">
    <property type="entry name" value="Condensin_cplx_su1_N"/>
</dbReference>
<dbReference type="GO" id="GO:0000779">
    <property type="term" value="C:condensed chromosome, centromeric region"/>
    <property type="evidence" value="ECO:0007669"/>
    <property type="project" value="TreeGrafter"/>
</dbReference>
<dbReference type="SUPFAM" id="SSF48208">
    <property type="entry name" value="Six-hairpin glycosidases"/>
    <property type="match status" value="1"/>
</dbReference>
<dbReference type="PANTHER" id="PTHR14222">
    <property type="entry name" value="CONDENSIN"/>
    <property type="match status" value="1"/>
</dbReference>